<dbReference type="GO" id="GO:0015031">
    <property type="term" value="P:protein transport"/>
    <property type="evidence" value="ECO:0007669"/>
    <property type="project" value="UniProtKB-KW"/>
</dbReference>
<evidence type="ECO:0000259" key="5">
    <source>
        <dbReference type="Pfam" id="PF03081"/>
    </source>
</evidence>
<dbReference type="SUPFAM" id="SSF74788">
    <property type="entry name" value="Cullin repeat-like"/>
    <property type="match status" value="2"/>
</dbReference>
<dbReference type="AlphaFoldDB" id="A0AAV5D950"/>
<dbReference type="Gene3D" id="1.20.1280.170">
    <property type="entry name" value="Exocyst complex component Exo70"/>
    <property type="match status" value="2"/>
</dbReference>
<comment type="similarity">
    <text evidence="1 4">Belongs to the EXO70 family.</text>
</comment>
<keyword evidence="4" id="KW-0653">Protein transport</keyword>
<evidence type="ECO:0000256" key="1">
    <source>
        <dbReference type="ARBA" id="ARBA00006756"/>
    </source>
</evidence>
<accession>A0AAV5D950</accession>
<dbReference type="Pfam" id="PF03081">
    <property type="entry name" value="Exo70_C"/>
    <property type="match status" value="1"/>
</dbReference>
<dbReference type="InterPro" id="IPR004140">
    <property type="entry name" value="Exo70"/>
</dbReference>
<sequence>MLPPLAEGHQGWLHASIALMGGPRLIFVLFNSGFRVLTFIAISVRTLRQVSVSELVDEVQSILVSEAPSPLQQISSSISKGPEQTSVEIEEEFRQLMSSFSKPIEPDRLFECLPTSLRPTKSDNGNDGLETDSYRTPTLIPPRVLALMNDIAQQLVQSGNQQSCYQIYSYQSTLELLFEEFETSDAEFKFPAVITRIMQSLQNNLDGKSKQYKDPALTYLFLMNNIYFMVTKVRRSEVKHILGDDWIERHHRIVQQNVDQYKNVAWAKILQTLSVQFAGSSGISSATIKERLKSFNMQFEELHAKQSQWSIPDQELRQSLRIAVAEVLLPAYQSFVQLFSILIENSKNQQKYIRYSPEAVDQLLGQFFEGQQSVEEKGNLGFGSWIFPILRRRKKTLIIK</sequence>
<gene>
    <name evidence="6" type="primary">ga24651</name>
    <name evidence="6" type="ORF">PR202_ga24651</name>
</gene>
<keyword evidence="3 4" id="KW-0268">Exocytosis</keyword>
<evidence type="ECO:0000256" key="4">
    <source>
        <dbReference type="RuleBase" id="RU365026"/>
    </source>
</evidence>
<dbReference type="InterPro" id="IPR016159">
    <property type="entry name" value="Cullin_repeat-like_dom_sf"/>
</dbReference>
<dbReference type="GO" id="GO:0000145">
    <property type="term" value="C:exocyst"/>
    <property type="evidence" value="ECO:0007669"/>
    <property type="project" value="InterPro"/>
</dbReference>
<name>A0AAV5D950_ELECO</name>
<evidence type="ECO:0000256" key="2">
    <source>
        <dbReference type="ARBA" id="ARBA00022448"/>
    </source>
</evidence>
<comment type="caution">
    <text evidence="6">The sequence shown here is derived from an EMBL/GenBank/DDBJ whole genome shotgun (WGS) entry which is preliminary data.</text>
</comment>
<reference evidence="6" key="2">
    <citation type="submission" date="2021-12" db="EMBL/GenBank/DDBJ databases">
        <title>Resequencing data analysis of finger millet.</title>
        <authorList>
            <person name="Hatakeyama M."/>
            <person name="Aluri S."/>
            <person name="Balachadran M.T."/>
            <person name="Sivarajan S.R."/>
            <person name="Poveda L."/>
            <person name="Shimizu-Inatsugi R."/>
            <person name="Schlapbach R."/>
            <person name="Sreeman S.M."/>
            <person name="Shimizu K.K."/>
        </authorList>
    </citation>
    <scope>NUCLEOTIDE SEQUENCE</scope>
</reference>
<evidence type="ECO:0000256" key="3">
    <source>
        <dbReference type="ARBA" id="ARBA00022483"/>
    </source>
</evidence>
<dbReference type="EMBL" id="BQKI01000013">
    <property type="protein sequence ID" value="GJN06881.1"/>
    <property type="molecule type" value="Genomic_DNA"/>
</dbReference>
<dbReference type="Proteomes" id="UP001054889">
    <property type="component" value="Unassembled WGS sequence"/>
</dbReference>
<organism evidence="6 7">
    <name type="scientific">Eleusine coracana subsp. coracana</name>
    <dbReference type="NCBI Taxonomy" id="191504"/>
    <lineage>
        <taxon>Eukaryota</taxon>
        <taxon>Viridiplantae</taxon>
        <taxon>Streptophyta</taxon>
        <taxon>Embryophyta</taxon>
        <taxon>Tracheophyta</taxon>
        <taxon>Spermatophyta</taxon>
        <taxon>Magnoliopsida</taxon>
        <taxon>Liliopsida</taxon>
        <taxon>Poales</taxon>
        <taxon>Poaceae</taxon>
        <taxon>PACMAD clade</taxon>
        <taxon>Chloridoideae</taxon>
        <taxon>Cynodonteae</taxon>
        <taxon>Eleusininae</taxon>
        <taxon>Eleusine</taxon>
    </lineage>
</organism>
<keyword evidence="7" id="KW-1185">Reference proteome</keyword>
<dbReference type="GO" id="GO:0005546">
    <property type="term" value="F:phosphatidylinositol-4,5-bisphosphate binding"/>
    <property type="evidence" value="ECO:0007669"/>
    <property type="project" value="InterPro"/>
</dbReference>
<feature type="domain" description="Exocyst complex subunit Exo70 C-terminal" evidence="5">
    <location>
        <begin position="167"/>
        <end position="365"/>
    </location>
</feature>
<evidence type="ECO:0000313" key="6">
    <source>
        <dbReference type="EMBL" id="GJN06881.1"/>
    </source>
</evidence>
<dbReference type="GO" id="GO:0006887">
    <property type="term" value="P:exocytosis"/>
    <property type="evidence" value="ECO:0007669"/>
    <property type="project" value="UniProtKB-KW"/>
</dbReference>
<dbReference type="InterPro" id="IPR046364">
    <property type="entry name" value="Exo70_C"/>
</dbReference>
<keyword evidence="2 4" id="KW-0813">Transport</keyword>
<dbReference type="PANTHER" id="PTHR12542:SF41">
    <property type="entry name" value="EXOCYST COMPLEX COMPONENT 7"/>
    <property type="match status" value="1"/>
</dbReference>
<evidence type="ECO:0000313" key="7">
    <source>
        <dbReference type="Proteomes" id="UP001054889"/>
    </source>
</evidence>
<reference evidence="6" key="1">
    <citation type="journal article" date="2018" name="DNA Res.">
        <title>Multiple hybrid de novo genome assembly of finger millet, an orphan allotetraploid crop.</title>
        <authorList>
            <person name="Hatakeyama M."/>
            <person name="Aluri S."/>
            <person name="Balachadran M.T."/>
            <person name="Sivarajan S.R."/>
            <person name="Patrignani A."/>
            <person name="Gruter S."/>
            <person name="Poveda L."/>
            <person name="Shimizu-Inatsugi R."/>
            <person name="Baeten J."/>
            <person name="Francoijs K.J."/>
            <person name="Nataraja K.N."/>
            <person name="Reddy Y.A.N."/>
            <person name="Phadnis S."/>
            <person name="Ravikumar R.L."/>
            <person name="Schlapbach R."/>
            <person name="Sreeman S.M."/>
            <person name="Shimizu K.K."/>
        </authorList>
    </citation>
    <scope>NUCLEOTIDE SEQUENCE</scope>
</reference>
<protein>
    <recommendedName>
        <fullName evidence="4">Exocyst subunit Exo70 family protein</fullName>
    </recommendedName>
</protein>
<comment type="function">
    <text evidence="4">Component of the exocyst complex.</text>
</comment>
<proteinExistence type="inferred from homology"/>
<dbReference type="PANTHER" id="PTHR12542">
    <property type="entry name" value="EXOCYST COMPLEX PROTEIN EXO70"/>
    <property type="match status" value="1"/>
</dbReference>